<dbReference type="Gene3D" id="2.40.50.100">
    <property type="match status" value="1"/>
</dbReference>
<dbReference type="Pfam" id="PF25954">
    <property type="entry name" value="Beta-barrel_RND_2"/>
    <property type="match status" value="1"/>
</dbReference>
<sequence length="413" mass="46037">MKSKLIIYLVLVTMIACNGGKSTQHHHDEHVLHGPEGMVILTKRQIDALGLQLGTIQQRNLTTLVKTTGELEVPPSAEADISAVIGGNVKSINVFPGDKVSKGQVLAVLEHPDYISLQEDFIEVAGQLNFLEQEYRRQKELYEKNVASGKDFQKVETDYKILKARFEGLKARLQLLNLSPEAVINGIISPTVTVISPLNGYVNKINVRLGTYVNTSDVLFGVTDNSHLHADFHVYEKDIHLLKEGQKVTFSVAGNPKEEYTATIFAIGKELDAETRFIHVHAHIDNHFHSLLPGMFISGSIQTDTIFTDCLPNDAVVKDGTKAYIFVLDESVNTKSLLEHDHHEDEHTDEATTEHEDEPLYALRMVEVVVGKVSGGFTEIKPMEKLPEDSKVALNNAYYLLADLKKEETSHEH</sequence>
<dbReference type="EMBL" id="FONA01000003">
    <property type="protein sequence ID" value="SFD86805.1"/>
    <property type="molecule type" value="Genomic_DNA"/>
</dbReference>
<evidence type="ECO:0000259" key="4">
    <source>
        <dbReference type="Pfam" id="PF25973"/>
    </source>
</evidence>
<evidence type="ECO:0000256" key="2">
    <source>
        <dbReference type="ARBA" id="ARBA00022448"/>
    </source>
</evidence>
<organism evidence="5 6">
    <name type="scientific">Thermophagus xiamenensis</name>
    <dbReference type="NCBI Taxonomy" id="385682"/>
    <lineage>
        <taxon>Bacteria</taxon>
        <taxon>Pseudomonadati</taxon>
        <taxon>Bacteroidota</taxon>
        <taxon>Bacteroidia</taxon>
        <taxon>Marinilabiliales</taxon>
        <taxon>Marinilabiliaceae</taxon>
        <taxon>Thermophagus</taxon>
    </lineage>
</organism>
<dbReference type="InterPro" id="IPR058647">
    <property type="entry name" value="BSH_CzcB-like"/>
</dbReference>
<dbReference type="GO" id="GO:0060003">
    <property type="term" value="P:copper ion export"/>
    <property type="evidence" value="ECO:0007669"/>
    <property type="project" value="TreeGrafter"/>
</dbReference>
<dbReference type="Gene3D" id="1.10.287.470">
    <property type="entry name" value="Helix hairpin bin"/>
    <property type="match status" value="1"/>
</dbReference>
<dbReference type="GO" id="GO:0022857">
    <property type="term" value="F:transmembrane transporter activity"/>
    <property type="evidence" value="ECO:0007669"/>
    <property type="project" value="InterPro"/>
</dbReference>
<dbReference type="GO" id="GO:0016020">
    <property type="term" value="C:membrane"/>
    <property type="evidence" value="ECO:0007669"/>
    <property type="project" value="InterPro"/>
</dbReference>
<gene>
    <name evidence="5" type="ORF">SAMN05444380_10382</name>
</gene>
<comment type="similarity">
    <text evidence="1">Belongs to the membrane fusion protein (MFP) (TC 8.A.1) family.</text>
</comment>
<dbReference type="RefSeq" id="WP_010526776.1">
    <property type="nucleotide sequence ID" value="NZ_AFSL01000019.1"/>
</dbReference>
<evidence type="ECO:0000313" key="6">
    <source>
        <dbReference type="Proteomes" id="UP000181976"/>
    </source>
</evidence>
<dbReference type="InterPro" id="IPR051909">
    <property type="entry name" value="MFP_Cation_Efflux"/>
</dbReference>
<evidence type="ECO:0000313" key="5">
    <source>
        <dbReference type="EMBL" id="SFD86805.1"/>
    </source>
</evidence>
<proteinExistence type="inferred from homology"/>
<feature type="domain" description="CzcB-like barrel-sandwich hybrid" evidence="4">
    <location>
        <begin position="79"/>
        <end position="224"/>
    </location>
</feature>
<dbReference type="eggNOG" id="COG0845">
    <property type="taxonomic scope" value="Bacteria"/>
</dbReference>
<dbReference type="InterPro" id="IPR006143">
    <property type="entry name" value="RND_pump_MFP"/>
</dbReference>
<dbReference type="Proteomes" id="UP000181976">
    <property type="component" value="Unassembled WGS sequence"/>
</dbReference>
<dbReference type="Gene3D" id="2.40.30.170">
    <property type="match status" value="1"/>
</dbReference>
<evidence type="ECO:0000256" key="1">
    <source>
        <dbReference type="ARBA" id="ARBA00009477"/>
    </source>
</evidence>
<protein>
    <submittedName>
        <fullName evidence="5">Membrane fusion protein, cobalt-zinc-cadmium efflux system</fullName>
    </submittedName>
</protein>
<reference evidence="5 6" key="1">
    <citation type="submission" date="2016-10" db="EMBL/GenBank/DDBJ databases">
        <authorList>
            <person name="de Groot N.N."/>
        </authorList>
    </citation>
    <scope>NUCLEOTIDE SEQUENCE [LARGE SCALE GENOMIC DNA]</scope>
    <source>
        <strain evidence="5 6">DSM 19012</strain>
    </source>
</reference>
<accession>A0A1I1VVD9</accession>
<dbReference type="AlphaFoldDB" id="A0A1I1VVD9"/>
<dbReference type="OrthoDB" id="9814657at2"/>
<keyword evidence="6" id="KW-1185">Reference proteome</keyword>
<dbReference type="SUPFAM" id="SSF111369">
    <property type="entry name" value="HlyD-like secretion proteins"/>
    <property type="match status" value="1"/>
</dbReference>
<dbReference type="FunFam" id="2.40.30.170:FF:000010">
    <property type="entry name" value="Efflux RND transporter periplasmic adaptor subunit"/>
    <property type="match status" value="1"/>
</dbReference>
<dbReference type="GO" id="GO:0030313">
    <property type="term" value="C:cell envelope"/>
    <property type="evidence" value="ECO:0007669"/>
    <property type="project" value="TreeGrafter"/>
</dbReference>
<dbReference type="InterPro" id="IPR058792">
    <property type="entry name" value="Beta-barrel_RND_2"/>
</dbReference>
<dbReference type="NCBIfam" id="TIGR01730">
    <property type="entry name" value="RND_mfp"/>
    <property type="match status" value="1"/>
</dbReference>
<dbReference type="PANTHER" id="PTHR30097">
    <property type="entry name" value="CATION EFFLUX SYSTEM PROTEIN CUSB"/>
    <property type="match status" value="1"/>
</dbReference>
<name>A0A1I1VVD9_9BACT</name>
<dbReference type="InParanoid" id="A0A1I1VVD9"/>
<dbReference type="STRING" id="385682.SAMN05444380_10382"/>
<dbReference type="PANTHER" id="PTHR30097:SF4">
    <property type="entry name" value="SLR6042 PROTEIN"/>
    <property type="match status" value="1"/>
</dbReference>
<feature type="domain" description="CusB-like beta-barrel" evidence="3">
    <location>
        <begin position="232"/>
        <end position="303"/>
    </location>
</feature>
<dbReference type="PROSITE" id="PS51257">
    <property type="entry name" value="PROKAR_LIPOPROTEIN"/>
    <property type="match status" value="1"/>
</dbReference>
<keyword evidence="2" id="KW-0813">Transport</keyword>
<dbReference type="Pfam" id="PF25973">
    <property type="entry name" value="BSH_CzcB"/>
    <property type="match status" value="1"/>
</dbReference>
<dbReference type="GO" id="GO:0015679">
    <property type="term" value="P:plasma membrane copper ion transport"/>
    <property type="evidence" value="ECO:0007669"/>
    <property type="project" value="TreeGrafter"/>
</dbReference>
<evidence type="ECO:0000259" key="3">
    <source>
        <dbReference type="Pfam" id="PF25954"/>
    </source>
</evidence>